<dbReference type="Proteomes" id="UP001152649">
    <property type="component" value="Unassembled WGS sequence"/>
</dbReference>
<dbReference type="AlphaFoldDB" id="A0A9W4II05"/>
<evidence type="ECO:0000259" key="1">
    <source>
        <dbReference type="Pfam" id="PF09044"/>
    </source>
</evidence>
<dbReference type="InterPro" id="IPR011329">
    <property type="entry name" value="Killer_tox_Kp4/SMK"/>
</dbReference>
<name>A0A9W4II05_9EURO</name>
<organism evidence="2 3">
    <name type="scientific">Penicillium salamii</name>
    <dbReference type="NCBI Taxonomy" id="1612424"/>
    <lineage>
        <taxon>Eukaryota</taxon>
        <taxon>Fungi</taxon>
        <taxon>Dikarya</taxon>
        <taxon>Ascomycota</taxon>
        <taxon>Pezizomycotina</taxon>
        <taxon>Eurotiomycetes</taxon>
        <taxon>Eurotiomycetidae</taxon>
        <taxon>Eurotiales</taxon>
        <taxon>Aspergillaceae</taxon>
        <taxon>Penicillium</taxon>
    </lineage>
</organism>
<dbReference type="EMBL" id="CAJVPG010000055">
    <property type="protein sequence ID" value="CAG8284602.1"/>
    <property type="molecule type" value="Genomic_DNA"/>
</dbReference>
<protein>
    <recommendedName>
        <fullName evidence="1">Killer toxin Kp4 domain-containing protein</fullName>
    </recommendedName>
</protein>
<dbReference type="InterPro" id="IPR015131">
    <property type="entry name" value="Killer_tox_Kp4"/>
</dbReference>
<evidence type="ECO:0000313" key="2">
    <source>
        <dbReference type="EMBL" id="CAG8284602.1"/>
    </source>
</evidence>
<feature type="domain" description="Killer toxin Kp4" evidence="1">
    <location>
        <begin position="40"/>
        <end position="161"/>
    </location>
</feature>
<dbReference type="SUPFAM" id="SSF55221">
    <property type="entry name" value="Yeast killer toxins"/>
    <property type="match status" value="1"/>
</dbReference>
<dbReference type="OrthoDB" id="2546325at2759"/>
<proteinExistence type="predicted"/>
<sequence length="172" mass="18206">MSNTTFLSSPHLIVFPRLQPPSSQVSTMGNSSFLDFVLLALSLTGSATAALGINCRGSANCNTFGDNQMAIQLTRAIEGIDTNRWYNNGEHIACIGSGARITGNGGFCAFLQGTGGTNGGKIKELAHYIPEHGCKTCGSVPYFYPGDNNVDHGQLTYNYVSNACTKDGARLC</sequence>
<comment type="caution">
    <text evidence="2">The sequence shown here is derived from an EMBL/GenBank/DDBJ whole genome shotgun (WGS) entry which is preliminary data.</text>
</comment>
<dbReference type="Pfam" id="PF09044">
    <property type="entry name" value="Kp4"/>
    <property type="match status" value="1"/>
</dbReference>
<dbReference type="GO" id="GO:0005576">
    <property type="term" value="C:extracellular region"/>
    <property type="evidence" value="ECO:0007669"/>
    <property type="project" value="InterPro"/>
</dbReference>
<keyword evidence="3" id="KW-1185">Reference proteome</keyword>
<reference evidence="2" key="1">
    <citation type="submission" date="2021-07" db="EMBL/GenBank/DDBJ databases">
        <authorList>
            <person name="Branca A.L. A."/>
        </authorList>
    </citation>
    <scope>NUCLEOTIDE SEQUENCE</scope>
</reference>
<gene>
    <name evidence="2" type="ORF">PSALAMII_LOCUS1490</name>
</gene>
<evidence type="ECO:0000313" key="3">
    <source>
        <dbReference type="Proteomes" id="UP001152649"/>
    </source>
</evidence>
<accession>A0A9W4II05</accession>
<dbReference type="Gene3D" id="3.30.430.10">
    <property type="entry name" value="Killer Toxin P4, subunit A"/>
    <property type="match status" value="1"/>
</dbReference>